<keyword evidence="8" id="KW-1185">Reference proteome</keyword>
<dbReference type="Pfam" id="PF04840">
    <property type="entry name" value="Vps16_C"/>
    <property type="match status" value="1"/>
</dbReference>
<gene>
    <name evidence="7" type="ORF">NQ318_003418</name>
</gene>
<dbReference type="AlphaFoldDB" id="A0AAV8YTK6"/>
<proteinExistence type="predicted"/>
<name>A0AAV8YTK6_9CUCU</name>
<keyword evidence="5" id="KW-0968">Cytoplasmic vesicle</keyword>
<dbReference type="GO" id="GO:0007034">
    <property type="term" value="P:vacuolar transport"/>
    <property type="evidence" value="ECO:0007669"/>
    <property type="project" value="TreeGrafter"/>
</dbReference>
<feature type="domain" description="Vps16 C-terminal" evidence="6">
    <location>
        <begin position="84"/>
        <end position="156"/>
    </location>
</feature>
<evidence type="ECO:0000256" key="5">
    <source>
        <dbReference type="ARBA" id="ARBA00023329"/>
    </source>
</evidence>
<dbReference type="PANTHER" id="PTHR13364:SF6">
    <property type="entry name" value="SPERMATOGENESIS-DEFECTIVE PROTEIN 39 HOMOLOG"/>
    <property type="match status" value="1"/>
</dbReference>
<evidence type="ECO:0000313" key="8">
    <source>
        <dbReference type="Proteomes" id="UP001162162"/>
    </source>
</evidence>
<reference evidence="7" key="1">
    <citation type="journal article" date="2023" name="Insect Mol. Biol.">
        <title>Genome sequencing provides insights into the evolution of gene families encoding plant cell wall-degrading enzymes in longhorned beetles.</title>
        <authorList>
            <person name="Shin N.R."/>
            <person name="Okamura Y."/>
            <person name="Kirsch R."/>
            <person name="Pauchet Y."/>
        </authorList>
    </citation>
    <scope>NUCLEOTIDE SEQUENCE</scope>
    <source>
        <strain evidence="7">AMC_N1</strain>
    </source>
</reference>
<comment type="subcellular location">
    <subcellularLocation>
        <location evidence="2">Cytoplasmic vesicle</location>
    </subcellularLocation>
    <subcellularLocation>
        <location evidence="1">Early endosome</location>
    </subcellularLocation>
    <subcellularLocation>
        <location evidence="3">Late endosome</location>
    </subcellularLocation>
</comment>
<accession>A0AAV8YTK6</accession>
<dbReference type="InterPro" id="IPR006925">
    <property type="entry name" value="Vps16_C"/>
</dbReference>
<dbReference type="Proteomes" id="UP001162162">
    <property type="component" value="Unassembled WGS sequence"/>
</dbReference>
<evidence type="ECO:0000259" key="6">
    <source>
        <dbReference type="Pfam" id="PF04840"/>
    </source>
</evidence>
<keyword evidence="4" id="KW-0967">Endosome</keyword>
<dbReference type="EMBL" id="JAPWTK010000038">
    <property type="protein sequence ID" value="KAJ8955325.1"/>
    <property type="molecule type" value="Genomic_DNA"/>
</dbReference>
<dbReference type="GO" id="GO:0006886">
    <property type="term" value="P:intracellular protein transport"/>
    <property type="evidence" value="ECO:0007669"/>
    <property type="project" value="InterPro"/>
</dbReference>
<dbReference type="InterPro" id="IPR040057">
    <property type="entry name" value="Spe-39"/>
</dbReference>
<evidence type="ECO:0000256" key="4">
    <source>
        <dbReference type="ARBA" id="ARBA00022753"/>
    </source>
</evidence>
<comment type="caution">
    <text evidence="7">The sequence shown here is derived from an EMBL/GenBank/DDBJ whole genome shotgun (WGS) entry which is preliminary data.</text>
</comment>
<organism evidence="7 8">
    <name type="scientific">Aromia moschata</name>
    <dbReference type="NCBI Taxonomy" id="1265417"/>
    <lineage>
        <taxon>Eukaryota</taxon>
        <taxon>Metazoa</taxon>
        <taxon>Ecdysozoa</taxon>
        <taxon>Arthropoda</taxon>
        <taxon>Hexapoda</taxon>
        <taxon>Insecta</taxon>
        <taxon>Pterygota</taxon>
        <taxon>Neoptera</taxon>
        <taxon>Endopterygota</taxon>
        <taxon>Coleoptera</taxon>
        <taxon>Polyphaga</taxon>
        <taxon>Cucujiformia</taxon>
        <taxon>Chrysomeloidea</taxon>
        <taxon>Cerambycidae</taxon>
        <taxon>Cerambycinae</taxon>
        <taxon>Callichromatini</taxon>
        <taxon>Aromia</taxon>
    </lineage>
</organism>
<evidence type="ECO:0000256" key="1">
    <source>
        <dbReference type="ARBA" id="ARBA00004412"/>
    </source>
</evidence>
<dbReference type="GO" id="GO:0005770">
    <property type="term" value="C:late endosome"/>
    <property type="evidence" value="ECO:0007669"/>
    <property type="project" value="UniProtKB-SubCell"/>
</dbReference>
<sequence>MASKNEDDFGIQDLSQSFNELVFSSVTEESSVLPIFSVLSKTSLDLVLDDIKSVNEYVVPPWKKSLKKCSTDKNTHWNDKLLLLDSALETMDGNIIISVILFLKSTLKQNIFFHQLSKRKSAVRHYANYLIINGQFQQLADLYMATGNNANMKQVYYLIGRDVTSKDVLYKRLEQFMVEHMPKVNNNEDKSELFENMHLLPGCALQKEWEKNKNSNEAIMDFKKRLKVDDFGFEWTILNVMASMQLWPQLTATFIKPNWLTKKNTLKTVMNPEIFVYGLSRHKPPKDVLEQYLACISDSEKSLYLAQKLNCHKFVIQHYINQRDRLALIGYKAKVTAPTEEYFLIENALQSTDKKWKN</sequence>
<evidence type="ECO:0000256" key="2">
    <source>
        <dbReference type="ARBA" id="ARBA00004541"/>
    </source>
</evidence>
<dbReference type="PANTHER" id="PTHR13364">
    <property type="entry name" value="DEFECTIVE SPERMATOGENESIS PROTEIN 39"/>
    <property type="match status" value="1"/>
</dbReference>
<dbReference type="GO" id="GO:0005769">
    <property type="term" value="C:early endosome"/>
    <property type="evidence" value="ECO:0007669"/>
    <property type="project" value="UniProtKB-SubCell"/>
</dbReference>
<evidence type="ECO:0000313" key="7">
    <source>
        <dbReference type="EMBL" id="KAJ8955325.1"/>
    </source>
</evidence>
<protein>
    <recommendedName>
        <fullName evidence="6">Vps16 C-terminal domain-containing protein</fullName>
    </recommendedName>
</protein>
<evidence type="ECO:0000256" key="3">
    <source>
        <dbReference type="ARBA" id="ARBA00004603"/>
    </source>
</evidence>